<sequence>MFFDEFVQEGFHREGKAIGIFMAASNHFAAEHPDVIAVPKQCVGGFVNPTLHGGARSSKSLNNGPAADAGYR</sequence>
<comment type="caution">
    <text evidence="2">The sequence shown here is derived from an EMBL/GenBank/DDBJ whole genome shotgun (WGS) entry which is preliminary data.</text>
</comment>
<dbReference type="RefSeq" id="WP_238467004.1">
    <property type="nucleotide sequence ID" value="NZ_JAKLJA010000031.1"/>
</dbReference>
<protein>
    <submittedName>
        <fullName evidence="2">Uncharacterized protein</fullName>
    </submittedName>
</protein>
<evidence type="ECO:0000313" key="3">
    <source>
        <dbReference type="Proteomes" id="UP001139308"/>
    </source>
</evidence>
<reference evidence="2" key="1">
    <citation type="submission" date="2022-01" db="EMBL/GenBank/DDBJ databases">
        <title>Genome sequence and assembly of Parabukholderia sp. RG36.</title>
        <authorList>
            <person name="Chhetri G."/>
        </authorList>
    </citation>
    <scope>NUCLEOTIDE SEQUENCE</scope>
    <source>
        <strain evidence="2">RG36</strain>
    </source>
</reference>
<accession>A0A9X1RTL2</accession>
<evidence type="ECO:0000313" key="2">
    <source>
        <dbReference type="EMBL" id="MCG5077100.1"/>
    </source>
</evidence>
<dbReference type="EMBL" id="JAKLJA010000031">
    <property type="protein sequence ID" value="MCG5077100.1"/>
    <property type="molecule type" value="Genomic_DNA"/>
</dbReference>
<organism evidence="2 3">
    <name type="scientific">Paraburkholderia tagetis</name>
    <dbReference type="NCBI Taxonomy" id="2913261"/>
    <lineage>
        <taxon>Bacteria</taxon>
        <taxon>Pseudomonadati</taxon>
        <taxon>Pseudomonadota</taxon>
        <taxon>Betaproteobacteria</taxon>
        <taxon>Burkholderiales</taxon>
        <taxon>Burkholderiaceae</taxon>
        <taxon>Paraburkholderia</taxon>
    </lineage>
</organism>
<feature type="region of interest" description="Disordered" evidence="1">
    <location>
        <begin position="50"/>
        <end position="72"/>
    </location>
</feature>
<dbReference type="AlphaFoldDB" id="A0A9X1RTL2"/>
<proteinExistence type="predicted"/>
<dbReference type="Proteomes" id="UP001139308">
    <property type="component" value="Unassembled WGS sequence"/>
</dbReference>
<evidence type="ECO:0000256" key="1">
    <source>
        <dbReference type="SAM" id="MobiDB-lite"/>
    </source>
</evidence>
<keyword evidence="3" id="KW-1185">Reference proteome</keyword>
<name>A0A9X1RTL2_9BURK</name>
<gene>
    <name evidence="2" type="ORF">L5014_27790</name>
</gene>